<dbReference type="Gene3D" id="3.30.710.10">
    <property type="entry name" value="Potassium Channel Kv1.1, Chain A"/>
    <property type="match status" value="1"/>
</dbReference>
<feature type="compositionally biased region" description="Low complexity" evidence="11">
    <location>
        <begin position="699"/>
        <end position="714"/>
    </location>
</feature>
<dbReference type="InterPro" id="IPR011333">
    <property type="entry name" value="SKP1/BTB/POZ_sf"/>
</dbReference>
<dbReference type="OMA" id="PENNAWT"/>
<feature type="region of interest" description="Disordered" evidence="11">
    <location>
        <begin position="1000"/>
        <end position="1056"/>
    </location>
</feature>
<keyword evidence="10" id="KW-0539">Nucleus</keyword>
<dbReference type="SUPFAM" id="SSF117281">
    <property type="entry name" value="Kelch motif"/>
    <property type="match status" value="1"/>
</dbReference>
<dbReference type="GO" id="GO:0005737">
    <property type="term" value="C:cytoplasm"/>
    <property type="evidence" value="ECO:0007669"/>
    <property type="project" value="UniProtKB-SubCell"/>
</dbReference>
<dbReference type="STRING" id="74873.A0A084VTM4"/>
<dbReference type="Pfam" id="PF00651">
    <property type="entry name" value="BTB"/>
    <property type="match status" value="1"/>
</dbReference>
<dbReference type="AlphaFoldDB" id="A0A084VTM4"/>
<comment type="similarity">
    <text evidence="4">Belongs to the KEAP1 family.</text>
</comment>
<dbReference type="SMART" id="SM00225">
    <property type="entry name" value="BTB"/>
    <property type="match status" value="1"/>
</dbReference>
<dbReference type="FunFam" id="1.25.40.420:FF:000001">
    <property type="entry name" value="Kelch-like family member 12"/>
    <property type="match status" value="1"/>
</dbReference>
<dbReference type="Proteomes" id="UP000030765">
    <property type="component" value="Unassembled WGS sequence"/>
</dbReference>
<dbReference type="OrthoDB" id="45365at2759"/>
<feature type="compositionally biased region" description="Polar residues" evidence="11">
    <location>
        <begin position="882"/>
        <end position="896"/>
    </location>
</feature>
<keyword evidence="5" id="KW-0880">Kelch repeat</keyword>
<dbReference type="FunFam" id="3.30.710.10:FF:000001">
    <property type="entry name" value="Kelch-like family member 20"/>
    <property type="match status" value="1"/>
</dbReference>
<feature type="compositionally biased region" description="Pro residues" evidence="11">
    <location>
        <begin position="812"/>
        <end position="832"/>
    </location>
</feature>
<dbReference type="FunFam" id="2.120.10.80:FF:000024">
    <property type="entry name" value="Kelch-like ECH-associated protein 1"/>
    <property type="match status" value="1"/>
</dbReference>
<evidence type="ECO:0000256" key="4">
    <source>
        <dbReference type="ARBA" id="ARBA00005288"/>
    </source>
</evidence>
<dbReference type="EnsemblMetazoa" id="ASIC008914-RA">
    <property type="protein sequence ID" value="ASIC008914-PA"/>
    <property type="gene ID" value="ASIC008914"/>
</dbReference>
<evidence type="ECO:0000256" key="9">
    <source>
        <dbReference type="ARBA" id="ARBA00023203"/>
    </source>
</evidence>
<feature type="region of interest" description="Disordered" evidence="11">
    <location>
        <begin position="675"/>
        <end position="935"/>
    </location>
</feature>
<comment type="subcellular location">
    <subcellularLocation>
        <location evidence="2">Cytoplasm</location>
    </subcellularLocation>
    <subcellularLocation>
        <location evidence="1">Nucleus</location>
    </subcellularLocation>
</comment>
<feature type="compositionally biased region" description="Basic and acidic residues" evidence="11">
    <location>
        <begin position="746"/>
        <end position="755"/>
    </location>
</feature>
<gene>
    <name evidence="13" type="ORF">ZHAS_00008914</name>
</gene>
<comment type="pathway">
    <text evidence="3">Protein modification; protein ubiquitination.</text>
</comment>
<feature type="compositionally biased region" description="Low complexity" evidence="11">
    <location>
        <begin position="833"/>
        <end position="844"/>
    </location>
</feature>
<evidence type="ECO:0000259" key="12">
    <source>
        <dbReference type="PROSITE" id="PS50097"/>
    </source>
</evidence>
<dbReference type="PROSITE" id="PS50097">
    <property type="entry name" value="BTB"/>
    <property type="match status" value="1"/>
</dbReference>
<evidence type="ECO:0000256" key="3">
    <source>
        <dbReference type="ARBA" id="ARBA00004906"/>
    </source>
</evidence>
<keyword evidence="7" id="KW-0677">Repeat</keyword>
<dbReference type="VEuPathDB" id="VectorBase:ASIC008914"/>
<dbReference type="Pfam" id="PF24681">
    <property type="entry name" value="Kelch_KLHDC2_KLHL20_DRC7"/>
    <property type="match status" value="1"/>
</dbReference>
<evidence type="ECO:0000256" key="2">
    <source>
        <dbReference type="ARBA" id="ARBA00004496"/>
    </source>
</evidence>
<feature type="region of interest" description="Disordered" evidence="11">
    <location>
        <begin position="958"/>
        <end position="982"/>
    </location>
</feature>
<dbReference type="EMBL" id="ATLV01016361">
    <property type="status" value="NOT_ANNOTATED_CDS"/>
    <property type="molecule type" value="Genomic_DNA"/>
</dbReference>
<dbReference type="PANTHER" id="PTHR24412:SF401">
    <property type="entry name" value="FI11917P"/>
    <property type="match status" value="1"/>
</dbReference>
<evidence type="ECO:0000313" key="14">
    <source>
        <dbReference type="EnsemblMetazoa" id="ASIC008914-PA"/>
    </source>
</evidence>
<evidence type="ECO:0000256" key="1">
    <source>
        <dbReference type="ARBA" id="ARBA00004123"/>
    </source>
</evidence>
<keyword evidence="8" id="KW-0833">Ubl conjugation pathway</keyword>
<feature type="compositionally biased region" description="Acidic residues" evidence="11">
    <location>
        <begin position="762"/>
        <end position="787"/>
    </location>
</feature>
<proteinExistence type="inferred from homology"/>
<keyword evidence="6" id="KW-0963">Cytoplasm</keyword>
<dbReference type="InterPro" id="IPR011705">
    <property type="entry name" value="BACK"/>
</dbReference>
<keyword evidence="9" id="KW-0009">Actin-binding</keyword>
<name>A0A084VTM4_ANOSI</name>
<dbReference type="Pfam" id="PF01344">
    <property type="entry name" value="Kelch_1"/>
    <property type="match status" value="1"/>
</dbReference>
<dbReference type="Gene3D" id="2.120.10.80">
    <property type="entry name" value="Kelch-type beta propeller"/>
    <property type="match status" value="1"/>
</dbReference>
<organism evidence="13">
    <name type="scientific">Anopheles sinensis</name>
    <name type="common">Mosquito</name>
    <dbReference type="NCBI Taxonomy" id="74873"/>
    <lineage>
        <taxon>Eukaryota</taxon>
        <taxon>Metazoa</taxon>
        <taxon>Ecdysozoa</taxon>
        <taxon>Arthropoda</taxon>
        <taxon>Hexapoda</taxon>
        <taxon>Insecta</taxon>
        <taxon>Pterygota</taxon>
        <taxon>Neoptera</taxon>
        <taxon>Endopterygota</taxon>
        <taxon>Diptera</taxon>
        <taxon>Nematocera</taxon>
        <taxon>Culicoidea</taxon>
        <taxon>Culicidae</taxon>
        <taxon>Anophelinae</taxon>
        <taxon>Anopheles</taxon>
    </lineage>
</organism>
<feature type="compositionally biased region" description="Low complexity" evidence="11">
    <location>
        <begin position="963"/>
        <end position="972"/>
    </location>
</feature>
<evidence type="ECO:0000256" key="11">
    <source>
        <dbReference type="SAM" id="MobiDB-lite"/>
    </source>
</evidence>
<dbReference type="GO" id="GO:0003779">
    <property type="term" value="F:actin binding"/>
    <property type="evidence" value="ECO:0007669"/>
    <property type="project" value="UniProtKB-KW"/>
</dbReference>
<feature type="domain" description="BTB" evidence="12">
    <location>
        <begin position="132"/>
        <end position="199"/>
    </location>
</feature>
<dbReference type="Gene3D" id="1.25.40.420">
    <property type="match status" value="1"/>
</dbReference>
<reference evidence="13 15" key="1">
    <citation type="journal article" date="2014" name="BMC Genomics">
        <title>Genome sequence of Anopheles sinensis provides insight into genetics basis of mosquito competence for malaria parasites.</title>
        <authorList>
            <person name="Zhou D."/>
            <person name="Zhang D."/>
            <person name="Ding G."/>
            <person name="Shi L."/>
            <person name="Hou Q."/>
            <person name="Ye Y."/>
            <person name="Xu Y."/>
            <person name="Zhou H."/>
            <person name="Xiong C."/>
            <person name="Li S."/>
            <person name="Yu J."/>
            <person name="Hong S."/>
            <person name="Yu X."/>
            <person name="Zou P."/>
            <person name="Chen C."/>
            <person name="Chang X."/>
            <person name="Wang W."/>
            <person name="Lv Y."/>
            <person name="Sun Y."/>
            <person name="Ma L."/>
            <person name="Shen B."/>
            <person name="Zhu C."/>
        </authorList>
    </citation>
    <scope>NUCLEOTIDE SEQUENCE [LARGE SCALE GENOMIC DNA]</scope>
</reference>
<sequence>MNAYVRTSPSVAAAAASGTMTAPFCEPTPTDWTPHRTSGMEATAAGYADCFGSGGPNLIGVGGVPPAVMHMTATGNSCDGGANACSNGTAQCNGGGGPGPKEDLGDMTFFMPNYAREVLKMMFMMRSHHMLTDVTLEVEQETFHAHKVVLSAASPYFKAMFTGGLKECEMERVKLQGVCPTAMARILFFMYTGQIRVTELTVCQLLPAATMFQVPNVIDACCDFLERQLDPTNAIGIANFAEQHGCETLRQKANQFIERNFTQICREEEFLQLSVMQLICLIRKDELNVQGERDVYDAVLKWVKYDEDNRYPKMESILSAVRCQLLTPNFLKEQMKNCEVLRRAPGCREYLAKIFQDLTLHKRPAVRERKPNTTRMIFVAGGYYKHSLDMLEGYNVDDKVWLTLPKLTVPRSGLGAAFLKGTFYAVGGRNNSPGSSYDSDWVDRYNPVTETWRPCSPMSVPRNRVGVAVMDELLYAVGGSSGSDYHNTVEYYDPETDRWTLVQPMQSKRLGVGVAVVNRLLYAIGGFDGKTRLASVECYHPENNAWTLVPPMHYGRSGAGVAALHQYIYVVGGFDGTRQLASVERYDTEQQCWDMVAPVRIARSALSLTVLDGRLYAIGGYDGQDFLTIVEVYDPTRDVWDEGTPLTSGRSGHASAVIYTPSCISSYMEGLNLGEEKRNDTSGTQPPPPAPQGGGGGSSCLSSSSSSSSRSLGNAAGGGGSGSGASRTAGNGETPAERSCAQEDGGEQRSMDSRRHGTSTNDGDEGEAEEDENDEQFAMETDSSQEECDNKDTGDDGGERLPSEGTPSSSSSPPPPPASCPPPEPSLLPPATTPLLPQFAATPTDSSNVSQFRLPRRSLLVHPCRRTKRCGGKIGGLRRTASEGNKYTLTLATPQQSSEEKSPPPESGGISGATSSFCGKSKRKASVSGTAGDDHCPLVRLKKRITCFVSAIVSPHCTPPPSAAALPAPTLTGDRSTTDEGVLPTTPAIVLSSSEELRAVVDRRPSFPMGPPSSASSPPSPLSSNKTAGGNGAGGVSASTSPLLFDHQRSSPSAKL</sequence>
<reference evidence="14" key="2">
    <citation type="submission" date="2020-05" db="UniProtKB">
        <authorList>
            <consortium name="EnsemblMetazoa"/>
        </authorList>
    </citation>
    <scope>IDENTIFICATION</scope>
</reference>
<dbReference type="SUPFAM" id="SSF54695">
    <property type="entry name" value="POZ domain"/>
    <property type="match status" value="1"/>
</dbReference>
<dbReference type="Pfam" id="PF07707">
    <property type="entry name" value="BACK"/>
    <property type="match status" value="1"/>
</dbReference>
<evidence type="ECO:0000256" key="7">
    <source>
        <dbReference type="ARBA" id="ARBA00022737"/>
    </source>
</evidence>
<evidence type="ECO:0000313" key="15">
    <source>
        <dbReference type="Proteomes" id="UP000030765"/>
    </source>
</evidence>
<protein>
    <submittedName>
        <fullName evidence="13">AGAP003645-PA-like protein</fullName>
    </submittedName>
    <submittedName>
        <fullName evidence="14">BTB domain-containing protein</fullName>
    </submittedName>
</protein>
<dbReference type="InterPro" id="IPR015915">
    <property type="entry name" value="Kelch-typ_b-propeller"/>
</dbReference>
<dbReference type="VEuPathDB" id="VectorBase:ASIS016932"/>
<evidence type="ECO:0000313" key="13">
    <source>
        <dbReference type="EMBL" id="KFB41318.1"/>
    </source>
</evidence>
<dbReference type="InterPro" id="IPR000210">
    <property type="entry name" value="BTB/POZ_dom"/>
</dbReference>
<evidence type="ECO:0000256" key="6">
    <source>
        <dbReference type="ARBA" id="ARBA00022490"/>
    </source>
</evidence>
<dbReference type="GO" id="GO:0005634">
    <property type="term" value="C:nucleus"/>
    <property type="evidence" value="ECO:0007669"/>
    <property type="project" value="UniProtKB-SubCell"/>
</dbReference>
<dbReference type="EMBL" id="KE525079">
    <property type="protein sequence ID" value="KFB41318.1"/>
    <property type="molecule type" value="Genomic_DNA"/>
</dbReference>
<evidence type="ECO:0000256" key="8">
    <source>
        <dbReference type="ARBA" id="ARBA00022786"/>
    </source>
</evidence>
<evidence type="ECO:0000256" key="5">
    <source>
        <dbReference type="ARBA" id="ARBA00022441"/>
    </source>
</evidence>
<evidence type="ECO:0000256" key="10">
    <source>
        <dbReference type="ARBA" id="ARBA00023242"/>
    </source>
</evidence>
<accession>A0A084VTM4</accession>
<dbReference type="InterPro" id="IPR006652">
    <property type="entry name" value="Kelch_1"/>
</dbReference>
<feature type="compositionally biased region" description="Low complexity" evidence="11">
    <location>
        <begin position="1012"/>
        <end position="1028"/>
    </location>
</feature>
<dbReference type="PANTHER" id="PTHR24412">
    <property type="entry name" value="KELCH PROTEIN"/>
    <property type="match status" value="1"/>
</dbReference>
<feature type="compositionally biased region" description="Basic and acidic residues" evidence="11">
    <location>
        <begin position="788"/>
        <end position="802"/>
    </location>
</feature>
<keyword evidence="15" id="KW-1185">Reference proteome</keyword>
<dbReference type="SMART" id="SM00875">
    <property type="entry name" value="BACK"/>
    <property type="match status" value="1"/>
</dbReference>
<dbReference type="SMART" id="SM00612">
    <property type="entry name" value="Kelch"/>
    <property type="match status" value="6"/>
</dbReference>